<dbReference type="GO" id="GO:0032259">
    <property type="term" value="P:methylation"/>
    <property type="evidence" value="ECO:0007669"/>
    <property type="project" value="UniProtKB-KW"/>
</dbReference>
<accession>A0ABX6V669</accession>
<dbReference type="PIRSF" id="PIRSF031679">
    <property type="entry name" value="Mtase_Alr7345_prd"/>
    <property type="match status" value="1"/>
</dbReference>
<keyword evidence="2" id="KW-0808">Transferase</keyword>
<evidence type="ECO:0000313" key="2">
    <source>
        <dbReference type="EMBL" id="QPG57838.1"/>
    </source>
</evidence>
<evidence type="ECO:0000256" key="1">
    <source>
        <dbReference type="SAM" id="SignalP"/>
    </source>
</evidence>
<dbReference type="SUPFAM" id="SSF53335">
    <property type="entry name" value="S-adenosyl-L-methionine-dependent methyltransferases"/>
    <property type="match status" value="1"/>
</dbReference>
<dbReference type="GO" id="GO:0008168">
    <property type="term" value="F:methyltransferase activity"/>
    <property type="evidence" value="ECO:0007669"/>
    <property type="project" value="UniProtKB-KW"/>
</dbReference>
<dbReference type="Proteomes" id="UP000316416">
    <property type="component" value="Chromosome"/>
</dbReference>
<evidence type="ECO:0000313" key="3">
    <source>
        <dbReference type="Proteomes" id="UP000316416"/>
    </source>
</evidence>
<organism evidence="2 3">
    <name type="scientific">Shewanella eurypsychrophilus</name>
    <dbReference type="NCBI Taxonomy" id="2593656"/>
    <lineage>
        <taxon>Bacteria</taxon>
        <taxon>Pseudomonadati</taxon>
        <taxon>Pseudomonadota</taxon>
        <taxon>Gammaproteobacteria</taxon>
        <taxon>Alteromonadales</taxon>
        <taxon>Shewanellaceae</taxon>
        <taxon>Shewanella</taxon>
    </lineage>
</organism>
<feature type="chain" id="PRO_5046955837" evidence="1">
    <location>
        <begin position="23"/>
        <end position="276"/>
    </location>
</feature>
<dbReference type="EMBL" id="CP045503">
    <property type="protein sequence ID" value="QPG57838.1"/>
    <property type="molecule type" value="Genomic_DNA"/>
</dbReference>
<gene>
    <name evidence="2" type="ORF">FM038_010515</name>
</gene>
<dbReference type="InterPro" id="IPR016980">
    <property type="entry name" value="S-AdoMet-dep_MeTrfase_Alr7345"/>
</dbReference>
<reference evidence="2" key="1">
    <citation type="submission" date="2021-07" db="EMBL/GenBank/DDBJ databases">
        <title>Shewanella sp. YLB-07 whole genome sequence.</title>
        <authorList>
            <person name="Yu L."/>
        </authorList>
    </citation>
    <scope>NUCLEOTIDE SEQUENCE</scope>
    <source>
        <strain evidence="2">YLB-08</strain>
    </source>
</reference>
<proteinExistence type="predicted"/>
<feature type="signal peptide" evidence="1">
    <location>
        <begin position="1"/>
        <end position="22"/>
    </location>
</feature>
<dbReference type="Gene3D" id="3.40.50.150">
    <property type="entry name" value="Vaccinia Virus protein VP39"/>
    <property type="match status" value="1"/>
</dbReference>
<keyword evidence="3" id="KW-1185">Reference proteome</keyword>
<dbReference type="RefSeq" id="WP_142870729.1">
    <property type="nucleotide sequence ID" value="NZ_CP045503.2"/>
</dbReference>
<dbReference type="InterPro" id="IPR029063">
    <property type="entry name" value="SAM-dependent_MTases_sf"/>
</dbReference>
<keyword evidence="2" id="KW-0489">Methyltransferase</keyword>
<sequence length="276" mass="30495">MKNSTLLASLILTATASTGAIAHSSGHEAVSLQQVVSSDFRQDKNASRDNYRHPVETLKFFEVKPTDTVIELWPGGGWYAEILAPYLAADGQYVAGNFNTETEDEKKKQGYRVKAGKKFEGWLNDNRSSLGQATTVTFEPPKFYSLGNEGSVDTVLTFRNLHNWAMKGHLQPVFESAYKVLKTGGTFGVVEHRANPGMDAKTGYMDEAEVIALAEKVGFTLVAKSEVNANSKDTKDHPKGVWSLPPRLALEDQDKEKYLAIGESDRMTLKFIKNSQ</sequence>
<keyword evidence="1" id="KW-0732">Signal</keyword>
<name>A0ABX6V669_9GAMM</name>
<protein>
    <submittedName>
        <fullName evidence="2">Class I SAM-dependent methyltransferase</fullName>
    </submittedName>
</protein>